<feature type="compositionally biased region" description="Polar residues" evidence="1">
    <location>
        <begin position="43"/>
        <end position="52"/>
    </location>
</feature>
<feature type="transmembrane region" description="Helical" evidence="2">
    <location>
        <begin position="463"/>
        <end position="481"/>
    </location>
</feature>
<dbReference type="Gene3D" id="3.40.50.1820">
    <property type="entry name" value="alpha/beta hydrolase"/>
    <property type="match status" value="1"/>
</dbReference>
<protein>
    <recommendedName>
        <fullName evidence="4">Fungal lipase-like domain-containing protein</fullName>
    </recommendedName>
</protein>
<evidence type="ECO:0000313" key="3">
    <source>
        <dbReference type="EMBL" id="CAD9964979.1"/>
    </source>
</evidence>
<feature type="compositionally biased region" description="Low complexity" evidence="1">
    <location>
        <begin position="14"/>
        <end position="31"/>
    </location>
</feature>
<feature type="transmembrane region" description="Helical" evidence="2">
    <location>
        <begin position="439"/>
        <end position="457"/>
    </location>
</feature>
<sequence length="997" mass="110548">MSLNQKVALRRRGTASNTSSSSPTSKVTMASNGRSEEDPLLASNGNGAGDQTNGEEKTYFSPRTTFVDHFSLEAPSDEIQFRSHAVRVFSSGTQQFQVIEEEEKDDIEGSKSSGKTKLKARVSSDGSSGLSTLRAAYTLVAVLMMGFLLIFALQVLLFLFVSLVTEGGLTSQQNLNFAHLLGTVLSIPLFVYGLASALTMSTEFVADTWQGHSFFRSVLRISPTIIDWYSFLAFMGLPLGVMLYYMWTGDSTSSESVWWEMTALTWFWCITISYAIFCFVVFAVEIMGALELLSHHPDYALLEVGFRNVGKFLKRAILLRQLHSYSGVRNRTFYVEGSNTLPGNNDSYDALADTEFARETTSWYSKLMVKYAEADNGTGRQLFIEYDSPKRQYNIEDVLDRTVFVTDATWNLEKFYCRRSKARTVLVVNGPSRVYPRQMWSSLACATLGNVLVVLFVMALLRWGGASIPVVIVLTAIFVYVNRDAATRVYALYDTYQDTIKKNADNNAKNSEAIFEVTETYRLTKPTEKMCWILFVAEVFFLFVFPFWMLCDVGNQAIAFLFLILASFSAFRYYFNAPVVLAELGSLDLLDGDFIRTRSAAEQDEGAAAAATMEQDWREKNRLSKIVGHISQGARRDAWVSVIATFVMIFMFLFLSAFAGGSNSGAAQDTSNILKDFRYVPQNGTFQYPTCSMTSDFAIPSESGSGASSSALADYAYMAAIAYTAPESMPEVLDAWFGEDVAVDNVDLVSEFRSSREADSAVHFKLLTFPTLNSDFAVVTIRGTNNGWDMISDAQLWSAAWLAQAVRSVLPLGEIWNPILENLVETIGVLQSASLRKVAFYVSTSEFVEWLRDEKKLFPMLRVTGHSLGGGLAMITGAQTQTPAIGLSGPNTIITRKTLSPPVTLENLNKYTFNIIPDRDPVPMIDDPAKNVQHIACLAPSNNFIDCHTSIRSLCDIQYTCGSGPRPTMCDCALYYGYPEPESIGGRTFAEACPAPE</sequence>
<feature type="transmembrane region" description="Helical" evidence="2">
    <location>
        <begin position="265"/>
        <end position="284"/>
    </location>
</feature>
<keyword evidence="2" id="KW-0472">Membrane</keyword>
<dbReference type="AlphaFoldDB" id="A0A7S3DPK7"/>
<dbReference type="SUPFAM" id="SSF53474">
    <property type="entry name" value="alpha/beta-Hydrolases"/>
    <property type="match status" value="1"/>
</dbReference>
<dbReference type="EMBL" id="HBHT01017531">
    <property type="protein sequence ID" value="CAD9964979.1"/>
    <property type="molecule type" value="Transcribed_RNA"/>
</dbReference>
<feature type="region of interest" description="Disordered" evidence="1">
    <location>
        <begin position="1"/>
        <end position="57"/>
    </location>
</feature>
<name>A0A7S3DPK7_9STRA</name>
<feature type="transmembrane region" description="Helical" evidence="2">
    <location>
        <begin position="226"/>
        <end position="245"/>
    </location>
</feature>
<dbReference type="InterPro" id="IPR029058">
    <property type="entry name" value="AB_hydrolase_fold"/>
</dbReference>
<evidence type="ECO:0000256" key="1">
    <source>
        <dbReference type="SAM" id="MobiDB-lite"/>
    </source>
</evidence>
<keyword evidence="2" id="KW-0812">Transmembrane</keyword>
<proteinExistence type="predicted"/>
<feature type="transmembrane region" description="Helical" evidence="2">
    <location>
        <begin position="556"/>
        <end position="575"/>
    </location>
</feature>
<feature type="transmembrane region" description="Helical" evidence="2">
    <location>
        <begin position="531"/>
        <end position="550"/>
    </location>
</feature>
<evidence type="ECO:0000256" key="2">
    <source>
        <dbReference type="SAM" id="Phobius"/>
    </source>
</evidence>
<accession>A0A7S3DPK7</accession>
<organism evidence="3">
    <name type="scientific">Entomoneis paludosa</name>
    <dbReference type="NCBI Taxonomy" id="265537"/>
    <lineage>
        <taxon>Eukaryota</taxon>
        <taxon>Sar</taxon>
        <taxon>Stramenopiles</taxon>
        <taxon>Ochrophyta</taxon>
        <taxon>Bacillariophyta</taxon>
        <taxon>Bacillariophyceae</taxon>
        <taxon>Bacillariophycidae</taxon>
        <taxon>Entomoneidaceae</taxon>
        <taxon>Entomoneis</taxon>
    </lineage>
</organism>
<keyword evidence="2" id="KW-1133">Transmembrane helix</keyword>
<feature type="transmembrane region" description="Helical" evidence="2">
    <location>
        <begin position="136"/>
        <end position="160"/>
    </location>
</feature>
<reference evidence="3" key="1">
    <citation type="submission" date="2021-01" db="EMBL/GenBank/DDBJ databases">
        <authorList>
            <person name="Corre E."/>
            <person name="Pelletier E."/>
            <person name="Niang G."/>
            <person name="Scheremetjew M."/>
            <person name="Finn R."/>
            <person name="Kale V."/>
            <person name="Holt S."/>
            <person name="Cochrane G."/>
            <person name="Meng A."/>
            <person name="Brown T."/>
            <person name="Cohen L."/>
        </authorList>
    </citation>
    <scope>NUCLEOTIDE SEQUENCE</scope>
    <source>
        <strain evidence="3">CCMP125</strain>
    </source>
</reference>
<gene>
    <name evidence="3" type="ORF">APAL1065_LOCUS11694</name>
</gene>
<feature type="transmembrane region" description="Helical" evidence="2">
    <location>
        <begin position="180"/>
        <end position="205"/>
    </location>
</feature>
<evidence type="ECO:0008006" key="4">
    <source>
        <dbReference type="Google" id="ProtNLM"/>
    </source>
</evidence>
<feature type="transmembrane region" description="Helical" evidence="2">
    <location>
        <begin position="638"/>
        <end position="659"/>
    </location>
</feature>